<sequence length="315" mass="33178">MSRTDTSTPAPPGATPTSGGKAGDLVRRHPLVAFFTLALGLSWLAWLPWILSDNGVGLLPFSFPEVLGSTQITGMLFGAYLGPLGAAFVVTALTGGRAGLRVWVGRLLRWRVPGRWYAVALLAVPTAVLALGAVAAGGDVRGPTLSAVALYVPMLAFQMLTTGLAEEPGWRDFALPPLQDRFGPLGAAAILGPLWGVWHLPLFFTEWGSWPEVTVLDAVVFVAFSAMFNVVVMWLFNRSGQSLPVVMLFHVSVNSTVSVFWAEMFPTVDGAVHVLLVGATIAAAATVALTRGRLGLPRSTPLLGARAPRAGAVTG</sequence>
<organism evidence="4 5">
    <name type="scientific">Sanguibacter keddieii (strain ATCC 51767 / DSM 10542 / NCFB 3025 / ST-74)</name>
    <dbReference type="NCBI Taxonomy" id="446469"/>
    <lineage>
        <taxon>Bacteria</taxon>
        <taxon>Bacillati</taxon>
        <taxon>Actinomycetota</taxon>
        <taxon>Actinomycetes</taxon>
        <taxon>Micrococcales</taxon>
        <taxon>Sanguibacteraceae</taxon>
        <taxon>Sanguibacter</taxon>
    </lineage>
</organism>
<dbReference type="OrthoDB" id="4871734at2"/>
<dbReference type="InterPro" id="IPR042150">
    <property type="entry name" value="MmRce1-like"/>
</dbReference>
<feature type="transmembrane region" description="Helical" evidence="2">
    <location>
        <begin position="31"/>
        <end position="51"/>
    </location>
</feature>
<proteinExistence type="predicted"/>
<evidence type="ECO:0000313" key="5">
    <source>
        <dbReference type="Proteomes" id="UP000000322"/>
    </source>
</evidence>
<keyword evidence="2" id="KW-1133">Transmembrane helix</keyword>
<dbReference type="GO" id="GO:0080120">
    <property type="term" value="P:CAAX-box protein maturation"/>
    <property type="evidence" value="ECO:0007669"/>
    <property type="project" value="UniProtKB-ARBA"/>
</dbReference>
<dbReference type="MEROPS" id="G05.004"/>
<dbReference type="EMBL" id="CP001819">
    <property type="protein sequence ID" value="ACZ20544.1"/>
    <property type="molecule type" value="Genomic_DNA"/>
</dbReference>
<feature type="domain" description="CAAX prenyl protease 2/Lysostaphin resistance protein A-like" evidence="3">
    <location>
        <begin position="151"/>
        <end position="255"/>
    </location>
</feature>
<dbReference type="PANTHER" id="PTHR35797">
    <property type="entry name" value="PROTEASE-RELATED"/>
    <property type="match status" value="1"/>
</dbReference>
<reference evidence="4 5" key="1">
    <citation type="journal article" date="2009" name="Stand. Genomic Sci.">
        <title>Complete genome sequence of Sanguibacter keddieii type strain (ST-74).</title>
        <authorList>
            <person name="Ivanova N."/>
            <person name="Sikorski J."/>
            <person name="Sims D."/>
            <person name="Brettin T."/>
            <person name="Detter J.C."/>
            <person name="Han C."/>
            <person name="Lapidus A."/>
            <person name="Copeland A."/>
            <person name="Glavina Del Rio T."/>
            <person name="Nolan M."/>
            <person name="Chen F."/>
            <person name="Lucas S."/>
            <person name="Tice H."/>
            <person name="Cheng J.F."/>
            <person name="Bruce D."/>
            <person name="Goodwin L."/>
            <person name="Pitluck S."/>
            <person name="Pati A."/>
            <person name="Mavromatis K."/>
            <person name="Chen A."/>
            <person name="Palaniappan K."/>
            <person name="D'haeseleer P."/>
            <person name="Chain P."/>
            <person name="Bristow J."/>
            <person name="Eisen J.A."/>
            <person name="Markowitz V."/>
            <person name="Hugenholtz P."/>
            <person name="Goker M."/>
            <person name="Pukall R."/>
            <person name="Klenk H.P."/>
            <person name="Kyrpides N.C."/>
        </authorList>
    </citation>
    <scope>NUCLEOTIDE SEQUENCE [LARGE SCALE GENOMIC DNA]</scope>
    <source>
        <strain evidence="5">ATCC 51767 / DSM 10542 / NCFB 3025 / ST-74</strain>
    </source>
</reference>
<evidence type="ECO:0000256" key="1">
    <source>
        <dbReference type="SAM" id="MobiDB-lite"/>
    </source>
</evidence>
<dbReference type="Proteomes" id="UP000000322">
    <property type="component" value="Chromosome"/>
</dbReference>
<feature type="region of interest" description="Disordered" evidence="1">
    <location>
        <begin position="1"/>
        <end position="22"/>
    </location>
</feature>
<feature type="transmembrane region" description="Helical" evidence="2">
    <location>
        <begin position="216"/>
        <end position="236"/>
    </location>
</feature>
<evidence type="ECO:0000259" key="3">
    <source>
        <dbReference type="Pfam" id="PF02517"/>
    </source>
</evidence>
<protein>
    <submittedName>
        <fullName evidence="4">CAAX amino terminal protease family</fullName>
    </submittedName>
</protein>
<feature type="transmembrane region" description="Helical" evidence="2">
    <location>
        <begin position="71"/>
        <end position="95"/>
    </location>
</feature>
<evidence type="ECO:0000256" key="2">
    <source>
        <dbReference type="SAM" id="Phobius"/>
    </source>
</evidence>
<dbReference type="STRING" id="446469.Sked_05840"/>
<dbReference type="eggNOG" id="COG1266">
    <property type="taxonomic scope" value="Bacteria"/>
</dbReference>
<dbReference type="GO" id="GO:0004175">
    <property type="term" value="F:endopeptidase activity"/>
    <property type="evidence" value="ECO:0007669"/>
    <property type="project" value="UniProtKB-ARBA"/>
</dbReference>
<dbReference type="Pfam" id="PF02517">
    <property type="entry name" value="Rce1-like"/>
    <property type="match status" value="1"/>
</dbReference>
<name>D1BAJ3_SANKS</name>
<feature type="transmembrane region" description="Helical" evidence="2">
    <location>
        <begin position="144"/>
        <end position="165"/>
    </location>
</feature>
<dbReference type="KEGG" id="ske:Sked_05840"/>
<dbReference type="InterPro" id="IPR003675">
    <property type="entry name" value="Rce1/LyrA-like_dom"/>
</dbReference>
<keyword evidence="2" id="KW-0812">Transmembrane</keyword>
<feature type="transmembrane region" description="Helical" evidence="2">
    <location>
        <begin position="270"/>
        <end position="289"/>
    </location>
</feature>
<accession>D1BAJ3</accession>
<keyword evidence="5" id="KW-1185">Reference proteome</keyword>
<dbReference type="PANTHER" id="PTHR35797:SF1">
    <property type="entry name" value="PROTEASE"/>
    <property type="match status" value="1"/>
</dbReference>
<evidence type="ECO:0000313" key="4">
    <source>
        <dbReference type="EMBL" id="ACZ20544.1"/>
    </source>
</evidence>
<feature type="transmembrane region" description="Helical" evidence="2">
    <location>
        <begin position="116"/>
        <end position="138"/>
    </location>
</feature>
<keyword evidence="4" id="KW-0378">Hydrolase</keyword>
<gene>
    <name evidence="4" type="ordered locus">Sked_05840</name>
</gene>
<feature type="transmembrane region" description="Helical" evidence="2">
    <location>
        <begin position="185"/>
        <end position="204"/>
    </location>
</feature>
<feature type="transmembrane region" description="Helical" evidence="2">
    <location>
        <begin position="243"/>
        <end position="264"/>
    </location>
</feature>
<dbReference type="GO" id="GO:0006508">
    <property type="term" value="P:proteolysis"/>
    <property type="evidence" value="ECO:0007669"/>
    <property type="project" value="UniProtKB-KW"/>
</dbReference>
<keyword evidence="2" id="KW-0472">Membrane</keyword>
<dbReference type="RefSeq" id="WP_012865613.1">
    <property type="nucleotide sequence ID" value="NC_013521.1"/>
</dbReference>
<dbReference type="HOGENOM" id="CLU_064706_4_0_11"/>
<dbReference type="AlphaFoldDB" id="D1BAJ3"/>
<keyword evidence="4" id="KW-0645">Protease</keyword>